<dbReference type="Gene3D" id="1.10.630.10">
    <property type="entry name" value="Cytochrome P450"/>
    <property type="match status" value="1"/>
</dbReference>
<keyword evidence="3 4" id="KW-0349">Heme</keyword>
<dbReference type="GO" id="GO:0016705">
    <property type="term" value="F:oxidoreductase activity, acting on paired donors, with incorporation or reduction of molecular oxygen"/>
    <property type="evidence" value="ECO:0007669"/>
    <property type="project" value="InterPro"/>
</dbReference>
<evidence type="ECO:0000256" key="5">
    <source>
        <dbReference type="SAM" id="Phobius"/>
    </source>
</evidence>
<gene>
    <name evidence="6" type="ORF">MIMGU_mgv1a018188mg</name>
</gene>
<evidence type="ECO:0000256" key="3">
    <source>
        <dbReference type="PIRSR" id="PIRSR602401-1"/>
    </source>
</evidence>
<dbReference type="GO" id="GO:0016020">
    <property type="term" value="C:membrane"/>
    <property type="evidence" value="ECO:0007669"/>
    <property type="project" value="UniProtKB-SubCell"/>
</dbReference>
<dbReference type="PANTHER" id="PTHR47951">
    <property type="entry name" value="OS08G0547900 PROTEIN"/>
    <property type="match status" value="1"/>
</dbReference>
<accession>A0A022QVD8</accession>
<dbReference type="PANTHER" id="PTHR47951:SF7">
    <property type="entry name" value="FLAVONOID 3',5'-HYDROXYLASE-LIKE ISOFORM X1"/>
    <property type="match status" value="1"/>
</dbReference>
<dbReference type="InterPro" id="IPR017972">
    <property type="entry name" value="Cyt_P450_CS"/>
</dbReference>
<evidence type="ECO:0000256" key="4">
    <source>
        <dbReference type="RuleBase" id="RU000461"/>
    </source>
</evidence>
<keyword evidence="3 4" id="KW-0479">Metal-binding</keyword>
<keyword evidence="5" id="KW-0472">Membrane</keyword>
<keyword evidence="4" id="KW-0503">Monooxygenase</keyword>
<evidence type="ECO:0008006" key="8">
    <source>
        <dbReference type="Google" id="ProtNLM"/>
    </source>
</evidence>
<keyword evidence="2 4" id="KW-0560">Oxidoreductase</keyword>
<evidence type="ECO:0000256" key="2">
    <source>
        <dbReference type="ARBA" id="ARBA00023002"/>
    </source>
</evidence>
<dbReference type="STRING" id="4155.A0A022QVD8"/>
<dbReference type="PROSITE" id="PS00086">
    <property type="entry name" value="CYTOCHROME_P450"/>
    <property type="match status" value="1"/>
</dbReference>
<dbReference type="eggNOG" id="KOG0156">
    <property type="taxonomic scope" value="Eukaryota"/>
</dbReference>
<feature type="binding site" description="axial binding residue" evidence="3">
    <location>
        <position position="433"/>
    </location>
    <ligand>
        <name>heme</name>
        <dbReference type="ChEBI" id="CHEBI:30413"/>
    </ligand>
    <ligandPart>
        <name>Fe</name>
        <dbReference type="ChEBI" id="CHEBI:18248"/>
    </ligandPart>
</feature>
<reference evidence="6 7" key="1">
    <citation type="journal article" date="2013" name="Proc. Natl. Acad. Sci. U.S.A.">
        <title>Fine-scale variation in meiotic recombination in Mimulus inferred from population shotgun sequencing.</title>
        <authorList>
            <person name="Hellsten U."/>
            <person name="Wright K.M."/>
            <person name="Jenkins J."/>
            <person name="Shu S."/>
            <person name="Yuan Y."/>
            <person name="Wessler S.R."/>
            <person name="Schmutz J."/>
            <person name="Willis J.H."/>
            <person name="Rokhsar D.S."/>
        </authorList>
    </citation>
    <scope>NUCLEOTIDE SEQUENCE [LARGE SCALE GENOMIC DNA]</scope>
    <source>
        <strain evidence="7">cv. DUN x IM62</strain>
    </source>
</reference>
<dbReference type="Proteomes" id="UP000030748">
    <property type="component" value="Unassembled WGS sequence"/>
</dbReference>
<dbReference type="Pfam" id="PF00067">
    <property type="entry name" value="p450"/>
    <property type="match status" value="1"/>
</dbReference>
<keyword evidence="5" id="KW-0812">Transmembrane</keyword>
<dbReference type="SUPFAM" id="SSF48264">
    <property type="entry name" value="Cytochrome P450"/>
    <property type="match status" value="1"/>
</dbReference>
<protein>
    <recommendedName>
        <fullName evidence="8">Cytochrome P450</fullName>
    </recommendedName>
</protein>
<feature type="transmembrane region" description="Helical" evidence="5">
    <location>
        <begin position="6"/>
        <end position="24"/>
    </location>
</feature>
<keyword evidence="3 4" id="KW-0408">Iron</keyword>
<dbReference type="GO" id="GO:0005506">
    <property type="term" value="F:iron ion binding"/>
    <property type="evidence" value="ECO:0007669"/>
    <property type="project" value="InterPro"/>
</dbReference>
<comment type="subcellular location">
    <subcellularLocation>
        <location evidence="1">Membrane</location>
        <topology evidence="1">Single-pass membrane protein</topology>
    </subcellularLocation>
</comment>
<dbReference type="EMBL" id="KI631057">
    <property type="protein sequence ID" value="EYU30445.1"/>
    <property type="molecule type" value="Genomic_DNA"/>
</dbReference>
<evidence type="ECO:0000313" key="6">
    <source>
        <dbReference type="EMBL" id="EYU30445.1"/>
    </source>
</evidence>
<comment type="cofactor">
    <cofactor evidence="3">
        <name>heme</name>
        <dbReference type="ChEBI" id="CHEBI:30413"/>
    </cofactor>
</comment>
<name>A0A022QVD8_ERYGU</name>
<dbReference type="AlphaFoldDB" id="A0A022QVD8"/>
<sequence length="495" mass="56162">MDQISLALLSVFFLLVSIVWYSWIFKNWTKKLPPGPRGVPILGYLPFLSHNLHIQLTDLARKYGPIYKLWLGTKLCVVISSPSLIKEVVRDHDAVFANHDPTVAGLVATGGVDIVNSPYGPHWRNLRKVFVREMLSNKNLDDSGPLRRYEVRRAVRNLYGKIGTNVDVGELIFITEVNVVLCLIWGGALEGENRDKIGARFREKVAKFVELLGKPNLSDFFPILAKFDFQGIEKEMKGVLPSVDEILNSVISDRMKIMEDSGGEFSSANRRKDFVQILLDLMKQNDIVIGGTDTTATIVEWVMAELLQSPHAMQKAQQELTQVVGLNNIVEESHITKLHYLDAVIRETFRLHPPLPLLIPKMPSKSCTIGGYTVPEGSRVLLNVWTNYKDPQVWENPTEFKPERFLNDDDNGKWDYIGNNFHYLPFGSGRRVCPGIPLAERMVTYLVATLLHSFDWKVPEGVKLDMEEKFGIVMKKSTPLLAVPYQRLPSLDMYE</sequence>
<dbReference type="GO" id="GO:0004497">
    <property type="term" value="F:monooxygenase activity"/>
    <property type="evidence" value="ECO:0007669"/>
    <property type="project" value="UniProtKB-KW"/>
</dbReference>
<proteinExistence type="inferred from homology"/>
<comment type="similarity">
    <text evidence="4">Belongs to the cytochrome P450 family.</text>
</comment>
<dbReference type="InterPro" id="IPR001128">
    <property type="entry name" value="Cyt_P450"/>
</dbReference>
<dbReference type="PhylomeDB" id="A0A022QVD8"/>
<dbReference type="FunFam" id="1.10.630.10:FF:000207">
    <property type="entry name" value="Putative cytochrome P450 superfamily protein"/>
    <property type="match status" value="1"/>
</dbReference>
<keyword evidence="7" id="KW-1185">Reference proteome</keyword>
<dbReference type="GO" id="GO:0020037">
    <property type="term" value="F:heme binding"/>
    <property type="evidence" value="ECO:0007669"/>
    <property type="project" value="InterPro"/>
</dbReference>
<dbReference type="PRINTS" id="PR00463">
    <property type="entry name" value="EP450I"/>
</dbReference>
<dbReference type="InterPro" id="IPR002401">
    <property type="entry name" value="Cyt_P450_E_grp-I"/>
</dbReference>
<dbReference type="PRINTS" id="PR00385">
    <property type="entry name" value="P450"/>
</dbReference>
<evidence type="ECO:0000313" key="7">
    <source>
        <dbReference type="Proteomes" id="UP000030748"/>
    </source>
</evidence>
<dbReference type="InterPro" id="IPR036396">
    <property type="entry name" value="Cyt_P450_sf"/>
</dbReference>
<organism evidence="6 7">
    <name type="scientific">Erythranthe guttata</name>
    <name type="common">Yellow monkey flower</name>
    <name type="synonym">Mimulus guttatus</name>
    <dbReference type="NCBI Taxonomy" id="4155"/>
    <lineage>
        <taxon>Eukaryota</taxon>
        <taxon>Viridiplantae</taxon>
        <taxon>Streptophyta</taxon>
        <taxon>Embryophyta</taxon>
        <taxon>Tracheophyta</taxon>
        <taxon>Spermatophyta</taxon>
        <taxon>Magnoliopsida</taxon>
        <taxon>eudicotyledons</taxon>
        <taxon>Gunneridae</taxon>
        <taxon>Pentapetalae</taxon>
        <taxon>asterids</taxon>
        <taxon>lamiids</taxon>
        <taxon>Lamiales</taxon>
        <taxon>Phrymaceae</taxon>
        <taxon>Erythranthe</taxon>
    </lineage>
</organism>
<keyword evidence="5" id="KW-1133">Transmembrane helix</keyword>
<evidence type="ECO:0000256" key="1">
    <source>
        <dbReference type="ARBA" id="ARBA00004167"/>
    </source>
</evidence>